<dbReference type="Proteomes" id="UP000663829">
    <property type="component" value="Unassembled WGS sequence"/>
</dbReference>
<evidence type="ECO:0000256" key="6">
    <source>
        <dbReference type="RuleBase" id="RU361228"/>
    </source>
</evidence>
<keyword evidence="6" id="KW-0521">NADP</keyword>
<comment type="similarity">
    <text evidence="1 6">Belongs to the Arg-specific ADP-ribosyltransferase family.</text>
</comment>
<evidence type="ECO:0000256" key="3">
    <source>
        <dbReference type="ARBA" id="ARBA00022679"/>
    </source>
</evidence>
<evidence type="ECO:0000313" key="7">
    <source>
        <dbReference type="EMBL" id="CAF0853589.1"/>
    </source>
</evidence>
<dbReference type="Gene3D" id="3.90.176.10">
    <property type="entry name" value="Toxin ADP-ribosyltransferase, Chain A, domain 1"/>
    <property type="match status" value="1"/>
</dbReference>
<dbReference type="InterPro" id="IPR000768">
    <property type="entry name" value="ART"/>
</dbReference>
<dbReference type="GO" id="GO:0106274">
    <property type="term" value="F:NAD+-protein-arginine ADP-ribosyltransferase activity"/>
    <property type="evidence" value="ECO:0007669"/>
    <property type="project" value="UniProtKB-EC"/>
</dbReference>
<comment type="catalytic activity">
    <reaction evidence="5 6">
        <text>L-arginyl-[protein] + NAD(+) = N(omega)-(ADP-D-ribosyl)-L-arginyl-[protein] + nicotinamide + H(+)</text>
        <dbReference type="Rhea" id="RHEA:19149"/>
        <dbReference type="Rhea" id="RHEA-COMP:10532"/>
        <dbReference type="Rhea" id="RHEA-COMP:15087"/>
        <dbReference type="ChEBI" id="CHEBI:15378"/>
        <dbReference type="ChEBI" id="CHEBI:17154"/>
        <dbReference type="ChEBI" id="CHEBI:29965"/>
        <dbReference type="ChEBI" id="CHEBI:57540"/>
        <dbReference type="ChEBI" id="CHEBI:142554"/>
        <dbReference type="EC" id="2.4.2.31"/>
    </reaction>
</comment>
<protein>
    <recommendedName>
        <fullName evidence="6">NAD(P)(+)--arginine ADP-ribosyltransferase</fullName>
        <ecNumber evidence="6">2.4.2.31</ecNumber>
    </recommendedName>
    <alternativeName>
        <fullName evidence="6">Mono(ADP-ribosyl)transferase</fullName>
    </alternativeName>
</protein>
<comment type="caution">
    <text evidence="7">The sequence shown here is derived from an EMBL/GenBank/DDBJ whole genome shotgun (WGS) entry which is preliminary data.</text>
</comment>
<dbReference type="PROSITE" id="PS51996">
    <property type="entry name" value="TR_MART"/>
    <property type="match status" value="1"/>
</dbReference>
<dbReference type="OrthoDB" id="195446at2759"/>
<keyword evidence="3 6" id="KW-0808">Transferase</keyword>
<dbReference type="EMBL" id="CAJOBC010000945">
    <property type="protein sequence ID" value="CAF3641300.1"/>
    <property type="molecule type" value="Genomic_DNA"/>
</dbReference>
<evidence type="ECO:0000256" key="1">
    <source>
        <dbReference type="ARBA" id="ARBA00009558"/>
    </source>
</evidence>
<evidence type="ECO:0000256" key="2">
    <source>
        <dbReference type="ARBA" id="ARBA00022676"/>
    </source>
</evidence>
<name>A0A813W062_9BILA</name>
<dbReference type="AlphaFoldDB" id="A0A813W062"/>
<reference evidence="7" key="1">
    <citation type="submission" date="2021-02" db="EMBL/GenBank/DDBJ databases">
        <authorList>
            <person name="Nowell W R."/>
        </authorList>
    </citation>
    <scope>NUCLEOTIDE SEQUENCE</scope>
</reference>
<proteinExistence type="inferred from homology"/>
<gene>
    <name evidence="7" type="ORF">GPM918_LOCUS6205</name>
    <name evidence="8" type="ORF">SRO942_LOCUS6205</name>
</gene>
<dbReference type="Proteomes" id="UP000681722">
    <property type="component" value="Unassembled WGS sequence"/>
</dbReference>
<evidence type="ECO:0000256" key="4">
    <source>
        <dbReference type="ARBA" id="ARBA00022695"/>
    </source>
</evidence>
<evidence type="ECO:0000313" key="9">
    <source>
        <dbReference type="Proteomes" id="UP000663829"/>
    </source>
</evidence>
<keyword evidence="4" id="KW-0548">Nucleotidyltransferase</keyword>
<evidence type="ECO:0000313" key="8">
    <source>
        <dbReference type="EMBL" id="CAF3641300.1"/>
    </source>
</evidence>
<dbReference type="GO" id="GO:0016779">
    <property type="term" value="F:nucleotidyltransferase activity"/>
    <property type="evidence" value="ECO:0007669"/>
    <property type="project" value="UniProtKB-KW"/>
</dbReference>
<keyword evidence="2 6" id="KW-0328">Glycosyltransferase</keyword>
<dbReference type="EMBL" id="CAJNOQ010000945">
    <property type="protein sequence ID" value="CAF0853589.1"/>
    <property type="molecule type" value="Genomic_DNA"/>
</dbReference>
<dbReference type="SUPFAM" id="SSF56399">
    <property type="entry name" value="ADP-ribosylation"/>
    <property type="match status" value="1"/>
</dbReference>
<organism evidence="7 9">
    <name type="scientific">Didymodactylos carnosus</name>
    <dbReference type="NCBI Taxonomy" id="1234261"/>
    <lineage>
        <taxon>Eukaryota</taxon>
        <taxon>Metazoa</taxon>
        <taxon>Spiralia</taxon>
        <taxon>Gnathifera</taxon>
        <taxon>Rotifera</taxon>
        <taxon>Eurotatoria</taxon>
        <taxon>Bdelloidea</taxon>
        <taxon>Philodinida</taxon>
        <taxon>Philodinidae</taxon>
        <taxon>Didymodactylos</taxon>
    </lineage>
</organism>
<sequence length="370" mass="42203">MRRQHCQHFSDTERVRDATETMSINDISQVENISGNTVLQIAPPDGFAGVARLLPRRNPFCPTRNRSSQRLIELAPNDANTKVQKELACFICDPNDPCEWEIVHANASEYSARFRRESDLSFLYKRNIESDLLDKIYAINKGYLYTRLVGNLTKSNFNSIKVYFQRAKDNKDPFEIVRAYTSTATFHQYVNGDMARNVIHDLRQGCSKFFCTRLYLAQDGVMAITSILLHHPKFEPYSYTGVCYRGMRVKGSELAPYYAGQQIVNTTFLSTSKTTKVAEIFCGPNDMSVFSTYLIRNKRTALDISGISKVKDEEEVLILPFAAFTITAVEKTDNMETKIWLEECKLPETNNTSVPLSAFEQCEGKPEKQH</sequence>
<evidence type="ECO:0000256" key="5">
    <source>
        <dbReference type="ARBA" id="ARBA00047597"/>
    </source>
</evidence>
<keyword evidence="6" id="KW-0520">NAD</keyword>
<dbReference type="Pfam" id="PF01129">
    <property type="entry name" value="ART"/>
    <property type="match status" value="1"/>
</dbReference>
<keyword evidence="9" id="KW-1185">Reference proteome</keyword>
<accession>A0A813W062</accession>
<dbReference type="EC" id="2.4.2.31" evidence="6"/>